<dbReference type="EMBL" id="SJOL01006479">
    <property type="protein sequence ID" value="TGZ65717.1"/>
    <property type="molecule type" value="Genomic_DNA"/>
</dbReference>
<organism evidence="2 3">
    <name type="scientific">Opisthorchis felineus</name>
    <dbReference type="NCBI Taxonomy" id="147828"/>
    <lineage>
        <taxon>Eukaryota</taxon>
        <taxon>Metazoa</taxon>
        <taxon>Spiralia</taxon>
        <taxon>Lophotrochozoa</taxon>
        <taxon>Platyhelminthes</taxon>
        <taxon>Trematoda</taxon>
        <taxon>Digenea</taxon>
        <taxon>Opisthorchiida</taxon>
        <taxon>Opisthorchiata</taxon>
        <taxon>Opisthorchiidae</taxon>
        <taxon>Opisthorchis</taxon>
    </lineage>
</organism>
<dbReference type="STRING" id="147828.A0A4S2LX15"/>
<dbReference type="SUPFAM" id="SSF49599">
    <property type="entry name" value="TRAF domain-like"/>
    <property type="match status" value="1"/>
</dbReference>
<protein>
    <recommendedName>
        <fullName evidence="1">MATH domain-containing protein</fullName>
    </recommendedName>
</protein>
<dbReference type="AlphaFoldDB" id="A0A4S2LX15"/>
<accession>A0A4S2LX15</accession>
<dbReference type="InterPro" id="IPR002083">
    <property type="entry name" value="MATH/TRAF_dom"/>
</dbReference>
<evidence type="ECO:0000313" key="2">
    <source>
        <dbReference type="EMBL" id="TGZ65717.1"/>
    </source>
</evidence>
<name>A0A4S2LX15_OPIFE</name>
<evidence type="ECO:0000259" key="1">
    <source>
        <dbReference type="PROSITE" id="PS50144"/>
    </source>
</evidence>
<sequence length="431" mass="48978">MESAYELPQTTSNGEERKAFKECLCEKLSEIKVENEMLRRMTQKQLDLCNDLVKLHTLLKQPVWGEKYKYCSPQDSSLPSKTGQTPVCFLDLATNHYAADDYRCGCISRLLELISNFCTCCLTKHLCTVAKEITSVHCAKGVQQCGQCIHLLGTADKYLSPGANTTNQLSQQPAFRLSAEPISSRYEKVKAPTLSSSRPVHISVDPSFNTCTSDDRVETNSRKFRSLDPCSSNKMDECVKTNALNFSMLDFRQHCSDEPDVNNKGTAAREQVASKCTLYIWTIPDYPVVEAEGCSYWSDSFYLGTPGYRFRTKLEFTKRFVGIFVQLVAGEFDEQLVWPFRDHMQFVLIDQSVSGRNITRTLKPFPEDEDEKGVWERPLEAREAEVQGTKTTEVSAWGFHDFVPRSMLCDCGGKTTDYVRNDRMYIAIRLL</sequence>
<dbReference type="PROSITE" id="PS50144">
    <property type="entry name" value="MATH"/>
    <property type="match status" value="1"/>
</dbReference>
<gene>
    <name evidence="2" type="ORF">CRM22_005726</name>
</gene>
<dbReference type="Gene3D" id="2.60.210.10">
    <property type="entry name" value="Apoptosis, Tumor Necrosis Factor Receptor Associated Protein 2, Chain A"/>
    <property type="match status" value="1"/>
</dbReference>
<feature type="domain" description="MATH" evidence="1">
    <location>
        <begin position="276"/>
        <end position="430"/>
    </location>
</feature>
<keyword evidence="3" id="KW-1185">Reference proteome</keyword>
<comment type="caution">
    <text evidence="2">The sequence shown here is derived from an EMBL/GenBank/DDBJ whole genome shotgun (WGS) entry which is preliminary data.</text>
</comment>
<dbReference type="InterPro" id="IPR008974">
    <property type="entry name" value="TRAF-like"/>
</dbReference>
<dbReference type="Proteomes" id="UP000308267">
    <property type="component" value="Unassembled WGS sequence"/>
</dbReference>
<dbReference type="OrthoDB" id="6255225at2759"/>
<proteinExistence type="predicted"/>
<dbReference type="Pfam" id="PF22486">
    <property type="entry name" value="MATH_2"/>
    <property type="match status" value="1"/>
</dbReference>
<reference evidence="2 3" key="1">
    <citation type="journal article" date="2019" name="BMC Genomics">
        <title>New insights from Opisthorchis felineus genome: update on genomics of the epidemiologically important liver flukes.</title>
        <authorList>
            <person name="Ershov N.I."/>
            <person name="Mordvinov V.A."/>
            <person name="Prokhortchouk E.B."/>
            <person name="Pakharukova M.Y."/>
            <person name="Gunbin K.V."/>
            <person name="Ustyantsev K."/>
            <person name="Genaev M.A."/>
            <person name="Blinov A.G."/>
            <person name="Mazur A."/>
            <person name="Boulygina E."/>
            <person name="Tsygankova S."/>
            <person name="Khrameeva E."/>
            <person name="Chekanov N."/>
            <person name="Fan G."/>
            <person name="Xiao A."/>
            <person name="Zhang H."/>
            <person name="Xu X."/>
            <person name="Yang H."/>
            <person name="Solovyev V."/>
            <person name="Lee S.M."/>
            <person name="Liu X."/>
            <person name="Afonnikov D.A."/>
            <person name="Skryabin K.G."/>
        </authorList>
    </citation>
    <scope>NUCLEOTIDE SEQUENCE [LARGE SCALE GENOMIC DNA]</scope>
    <source>
        <strain evidence="2">AK-0245</strain>
        <tissue evidence="2">Whole organism</tissue>
    </source>
</reference>
<evidence type="ECO:0000313" key="3">
    <source>
        <dbReference type="Proteomes" id="UP000308267"/>
    </source>
</evidence>